<evidence type="ECO:0000313" key="2">
    <source>
        <dbReference type="EMBL" id="MFH8587707.1"/>
    </source>
</evidence>
<dbReference type="RefSeq" id="WP_367430869.1">
    <property type="nucleotide sequence ID" value="NZ_CP108413.1"/>
</dbReference>
<feature type="transmembrane region" description="Helical" evidence="1">
    <location>
        <begin position="67"/>
        <end position="89"/>
    </location>
</feature>
<sequence>MHPTPAVPQRDAWLLTHTAGLLRPGETLLGALSVRLDPLVPDTIPKRYCRPKPAAEEKARFTGWKRIFLPVGAVMWVCSVPAGLLEAGARQTWRGLRRIFRGPVWAGGWDSAAGWFVVATRTGTSDVANYYNEQLALAFTDQRLLLLSNPAEPDRRAAELFGEVPRGQFTRRREPPPPRHKGRADIAFTDGSWLALASDDRREGALLAGLLAPEQPVQPVR</sequence>
<gene>
    <name evidence="2" type="ORF">ACH4GP_25465</name>
</gene>
<evidence type="ECO:0000256" key="1">
    <source>
        <dbReference type="SAM" id="Phobius"/>
    </source>
</evidence>
<accession>A0ABW7RI08</accession>
<reference evidence="2 3" key="1">
    <citation type="submission" date="2024-10" db="EMBL/GenBank/DDBJ databases">
        <title>The Natural Products Discovery Center: Release of the First 8490 Sequenced Strains for Exploring Actinobacteria Biosynthetic Diversity.</title>
        <authorList>
            <person name="Kalkreuter E."/>
            <person name="Kautsar S.A."/>
            <person name="Yang D."/>
            <person name="Bader C.D."/>
            <person name="Teijaro C.N."/>
            <person name="Fluegel L."/>
            <person name="Davis C.M."/>
            <person name="Simpson J.R."/>
            <person name="Lauterbach L."/>
            <person name="Steele A.D."/>
            <person name="Gui C."/>
            <person name="Meng S."/>
            <person name="Li G."/>
            <person name="Viehrig K."/>
            <person name="Ye F."/>
            <person name="Su P."/>
            <person name="Kiefer A.F."/>
            <person name="Nichols A."/>
            <person name="Cepeda A.J."/>
            <person name="Yan W."/>
            <person name="Fan B."/>
            <person name="Jiang Y."/>
            <person name="Adhikari A."/>
            <person name="Zheng C.-J."/>
            <person name="Schuster L."/>
            <person name="Cowan T.M."/>
            <person name="Smanski M.J."/>
            <person name="Chevrette M.G."/>
            <person name="De Carvalho L.P.S."/>
            <person name="Shen B."/>
        </authorList>
    </citation>
    <scope>NUCLEOTIDE SEQUENCE [LARGE SCALE GENOMIC DNA]</scope>
    <source>
        <strain evidence="2 3">NPDC018013</strain>
    </source>
</reference>
<organism evidence="2 3">
    <name type="scientific">Streptomyces celluloflavus</name>
    <dbReference type="NCBI Taxonomy" id="58344"/>
    <lineage>
        <taxon>Bacteria</taxon>
        <taxon>Bacillati</taxon>
        <taxon>Actinomycetota</taxon>
        <taxon>Actinomycetes</taxon>
        <taxon>Kitasatosporales</taxon>
        <taxon>Streptomycetaceae</taxon>
        <taxon>Streptomyces</taxon>
    </lineage>
</organism>
<keyword evidence="3" id="KW-1185">Reference proteome</keyword>
<keyword evidence="1" id="KW-1133">Transmembrane helix</keyword>
<evidence type="ECO:0000313" key="3">
    <source>
        <dbReference type="Proteomes" id="UP001610990"/>
    </source>
</evidence>
<keyword evidence="1" id="KW-0812">Transmembrane</keyword>
<keyword evidence="1" id="KW-0472">Membrane</keyword>
<dbReference type="Proteomes" id="UP001610990">
    <property type="component" value="Unassembled WGS sequence"/>
</dbReference>
<protein>
    <submittedName>
        <fullName evidence="2">Uncharacterized protein</fullName>
    </submittedName>
</protein>
<comment type="caution">
    <text evidence="2">The sequence shown here is derived from an EMBL/GenBank/DDBJ whole genome shotgun (WGS) entry which is preliminary data.</text>
</comment>
<proteinExistence type="predicted"/>
<dbReference type="EMBL" id="JBIRGH010000018">
    <property type="protein sequence ID" value="MFH8587707.1"/>
    <property type="molecule type" value="Genomic_DNA"/>
</dbReference>
<name>A0ABW7RI08_9ACTN</name>